<dbReference type="Pfam" id="PF06071">
    <property type="entry name" value="YchF-GTPase_C"/>
    <property type="match status" value="1"/>
</dbReference>
<dbReference type="InterPro" id="IPR006073">
    <property type="entry name" value="GTP-bd"/>
</dbReference>
<keyword evidence="2" id="KW-0547">Nucleotide-binding</keyword>
<dbReference type="InterPro" id="IPR013029">
    <property type="entry name" value="YchF_C"/>
</dbReference>
<dbReference type="Gene3D" id="3.40.50.300">
    <property type="entry name" value="P-loop containing nucleotide triphosphate hydrolases"/>
    <property type="match status" value="1"/>
</dbReference>
<evidence type="ECO:0000313" key="6">
    <source>
        <dbReference type="Proteomes" id="UP000192257"/>
    </source>
</evidence>
<dbReference type="AlphaFoldDB" id="A0A1X0NSW3"/>
<dbReference type="InterPro" id="IPR012675">
    <property type="entry name" value="Beta-grasp_dom_sf"/>
</dbReference>
<dbReference type="GO" id="GO:0005737">
    <property type="term" value="C:cytoplasm"/>
    <property type="evidence" value="ECO:0007669"/>
    <property type="project" value="TreeGrafter"/>
</dbReference>
<dbReference type="PROSITE" id="PS51710">
    <property type="entry name" value="G_OBG"/>
    <property type="match status" value="1"/>
</dbReference>
<dbReference type="InterPro" id="IPR031167">
    <property type="entry name" value="G_OBG"/>
</dbReference>
<dbReference type="EMBL" id="NBCO01000023">
    <property type="protein sequence ID" value="ORC87200.1"/>
    <property type="molecule type" value="Genomic_DNA"/>
</dbReference>
<dbReference type="OrthoDB" id="424823at2759"/>
<sequence>MLRVCAVLWRRRGAGIIGLPNVGKSTLFNALTCSQQAKTGNFPFCTIDANLSKVPVVDDRLRKLAAFTGAQKIVDVEIDIADVAGLIEGASKGAGLGNKFLNDIRPCAILLHMVRCFESARDGFETPTPLDDISTIVNELVLADLEAMEKAVHKINKTRKSGDAGLNFCQRVVSWLQDGKPASMMKLKNEEEIQWLQQYQLLSAKPMLFVLNVDETSVVSGNNFTKAVEDKFGLDHTCRVSASLEEQTSQLNSREERLLFLQEYGVEIPRGEVLLRSAYRMLRLQSFFTVGPLMAHGWATTEGVNAREASGEIHTDMEKHFVRAKILPWDVFITKPNLEAAEMQMMYVNANHIMKDGDVMIVEHNAPR</sequence>
<proteinExistence type="predicted"/>
<dbReference type="InterPro" id="IPR004396">
    <property type="entry name" value="ATPase_YchF/OLA1"/>
</dbReference>
<dbReference type="VEuPathDB" id="TriTrypDB:TM35_000231710"/>
<dbReference type="FunFam" id="1.10.150.300:FF:000004">
    <property type="entry name" value="Ribosome-binding ATPase YchF"/>
    <property type="match status" value="1"/>
</dbReference>
<dbReference type="GO" id="GO:0005524">
    <property type="term" value="F:ATP binding"/>
    <property type="evidence" value="ECO:0007669"/>
    <property type="project" value="UniProtKB-KW"/>
</dbReference>
<reference evidence="5 6" key="1">
    <citation type="submission" date="2017-03" db="EMBL/GenBank/DDBJ databases">
        <title>An alternative strategy for trypanosome survival in the mammalian bloodstream revealed through genome and transcriptome analysis of the ubiquitous bovine parasite Trypanosoma (Megatrypanum) theileri.</title>
        <authorList>
            <person name="Kelly S."/>
            <person name="Ivens A."/>
            <person name="Mott A."/>
            <person name="O'Neill E."/>
            <person name="Emms D."/>
            <person name="Macleod O."/>
            <person name="Voorheis P."/>
            <person name="Matthews J."/>
            <person name="Matthews K."/>
            <person name="Carrington M."/>
        </authorList>
    </citation>
    <scope>NUCLEOTIDE SEQUENCE [LARGE SCALE GENOMIC DNA]</scope>
    <source>
        <strain evidence="5">Edinburgh</strain>
    </source>
</reference>
<evidence type="ECO:0000259" key="4">
    <source>
        <dbReference type="PROSITE" id="PS51710"/>
    </source>
</evidence>
<dbReference type="Proteomes" id="UP000192257">
    <property type="component" value="Unassembled WGS sequence"/>
</dbReference>
<keyword evidence="3" id="KW-0067">ATP-binding</keyword>
<dbReference type="Gene3D" id="3.10.20.30">
    <property type="match status" value="1"/>
</dbReference>
<dbReference type="InterPro" id="IPR012676">
    <property type="entry name" value="TGS-like"/>
</dbReference>
<dbReference type="GO" id="GO:0046872">
    <property type="term" value="F:metal ion binding"/>
    <property type="evidence" value="ECO:0007669"/>
    <property type="project" value="UniProtKB-KW"/>
</dbReference>
<feature type="domain" description="OBG-type G" evidence="4">
    <location>
        <begin position="12"/>
        <end position="260"/>
    </location>
</feature>
<dbReference type="PIRSF" id="PIRSF006641">
    <property type="entry name" value="CHP00092"/>
    <property type="match status" value="1"/>
</dbReference>
<dbReference type="Pfam" id="PF01926">
    <property type="entry name" value="MMR_HSR1"/>
    <property type="match status" value="1"/>
</dbReference>
<protein>
    <submittedName>
        <fullName evidence="5">GTP-binding protein</fullName>
    </submittedName>
</protein>
<dbReference type="Gene3D" id="1.10.150.300">
    <property type="entry name" value="TGS-like domain"/>
    <property type="match status" value="1"/>
</dbReference>
<gene>
    <name evidence="5" type="ORF">TM35_000231710</name>
</gene>
<keyword evidence="6" id="KW-1185">Reference proteome</keyword>
<evidence type="ECO:0000256" key="1">
    <source>
        <dbReference type="ARBA" id="ARBA00022723"/>
    </source>
</evidence>
<dbReference type="PANTHER" id="PTHR23305:SF18">
    <property type="entry name" value="OBG-TYPE G DOMAIN-CONTAINING PROTEIN"/>
    <property type="match status" value="1"/>
</dbReference>
<dbReference type="RefSeq" id="XP_028881266.1">
    <property type="nucleotide sequence ID" value="XM_029027411.1"/>
</dbReference>
<dbReference type="SUPFAM" id="SSF52540">
    <property type="entry name" value="P-loop containing nucleoside triphosphate hydrolases"/>
    <property type="match status" value="1"/>
</dbReference>
<evidence type="ECO:0000256" key="2">
    <source>
        <dbReference type="ARBA" id="ARBA00022741"/>
    </source>
</evidence>
<accession>A0A1X0NSW3</accession>
<dbReference type="NCBIfam" id="TIGR00092">
    <property type="entry name" value="redox-regulated ATPase YchF"/>
    <property type="match status" value="1"/>
</dbReference>
<dbReference type="GO" id="GO:0016887">
    <property type="term" value="F:ATP hydrolysis activity"/>
    <property type="evidence" value="ECO:0007669"/>
    <property type="project" value="InterPro"/>
</dbReference>
<dbReference type="GeneID" id="39987191"/>
<dbReference type="STRING" id="67003.A0A1X0NSW3"/>
<dbReference type="PRINTS" id="PR00326">
    <property type="entry name" value="GTP1OBG"/>
</dbReference>
<comment type="caution">
    <text evidence="5">The sequence shown here is derived from an EMBL/GenBank/DDBJ whole genome shotgun (WGS) entry which is preliminary data.</text>
</comment>
<evidence type="ECO:0000313" key="5">
    <source>
        <dbReference type="EMBL" id="ORC87200.1"/>
    </source>
</evidence>
<dbReference type="InterPro" id="IPR023192">
    <property type="entry name" value="TGS-like_dom_sf"/>
</dbReference>
<dbReference type="SUPFAM" id="SSF81271">
    <property type="entry name" value="TGS-like"/>
    <property type="match status" value="1"/>
</dbReference>
<keyword evidence="1" id="KW-0479">Metal-binding</keyword>
<evidence type="ECO:0000256" key="3">
    <source>
        <dbReference type="ARBA" id="ARBA00022840"/>
    </source>
</evidence>
<dbReference type="PANTHER" id="PTHR23305">
    <property type="entry name" value="OBG GTPASE FAMILY"/>
    <property type="match status" value="1"/>
</dbReference>
<organism evidence="5 6">
    <name type="scientific">Trypanosoma theileri</name>
    <dbReference type="NCBI Taxonomy" id="67003"/>
    <lineage>
        <taxon>Eukaryota</taxon>
        <taxon>Discoba</taxon>
        <taxon>Euglenozoa</taxon>
        <taxon>Kinetoplastea</taxon>
        <taxon>Metakinetoplastina</taxon>
        <taxon>Trypanosomatida</taxon>
        <taxon>Trypanosomatidae</taxon>
        <taxon>Trypanosoma</taxon>
    </lineage>
</organism>
<dbReference type="InterPro" id="IPR027417">
    <property type="entry name" value="P-loop_NTPase"/>
</dbReference>
<name>A0A1X0NSW3_9TRYP</name>
<dbReference type="GO" id="GO:0005525">
    <property type="term" value="F:GTP binding"/>
    <property type="evidence" value="ECO:0007669"/>
    <property type="project" value="InterPro"/>
</dbReference>